<feature type="transmembrane region" description="Helical" evidence="3">
    <location>
        <begin position="5"/>
        <end position="23"/>
    </location>
</feature>
<dbReference type="PANTHER" id="PTHR45138">
    <property type="entry name" value="REGULATORY COMPONENTS OF SENSORY TRANSDUCTION SYSTEM"/>
    <property type="match status" value="1"/>
</dbReference>
<dbReference type="EC" id="2.7.7.65" evidence="1"/>
<feature type="transmembrane region" description="Helical" evidence="3">
    <location>
        <begin position="61"/>
        <end position="79"/>
    </location>
</feature>
<dbReference type="EMBL" id="APND01000006">
    <property type="protein sequence ID" value="MES1930781.1"/>
    <property type="molecule type" value="Genomic_DNA"/>
</dbReference>
<feature type="domain" description="GGDEF" evidence="4">
    <location>
        <begin position="212"/>
        <end position="348"/>
    </location>
</feature>
<comment type="caution">
    <text evidence="5">The sequence shown here is derived from an EMBL/GenBank/DDBJ whole genome shotgun (WGS) entry which is preliminary data.</text>
</comment>
<evidence type="ECO:0000256" key="3">
    <source>
        <dbReference type="SAM" id="Phobius"/>
    </source>
</evidence>
<dbReference type="PROSITE" id="PS50887">
    <property type="entry name" value="GGDEF"/>
    <property type="match status" value="1"/>
</dbReference>
<comment type="catalytic activity">
    <reaction evidence="2">
        <text>2 GTP = 3',3'-c-di-GMP + 2 diphosphate</text>
        <dbReference type="Rhea" id="RHEA:24898"/>
        <dbReference type="ChEBI" id="CHEBI:33019"/>
        <dbReference type="ChEBI" id="CHEBI:37565"/>
        <dbReference type="ChEBI" id="CHEBI:58805"/>
        <dbReference type="EC" id="2.7.7.65"/>
    </reaction>
</comment>
<gene>
    <name evidence="5" type="ORF">SADO_16098</name>
</gene>
<evidence type="ECO:0000313" key="5">
    <source>
        <dbReference type="EMBL" id="MES1930781.1"/>
    </source>
</evidence>
<dbReference type="InterPro" id="IPR050469">
    <property type="entry name" value="Diguanylate_Cyclase"/>
</dbReference>
<feature type="transmembrane region" description="Helical" evidence="3">
    <location>
        <begin position="29"/>
        <end position="49"/>
    </location>
</feature>
<feature type="transmembrane region" description="Helical" evidence="3">
    <location>
        <begin position="133"/>
        <end position="151"/>
    </location>
</feature>
<dbReference type="Gene3D" id="3.30.70.270">
    <property type="match status" value="1"/>
</dbReference>
<keyword evidence="6" id="KW-1185">Reference proteome</keyword>
<dbReference type="InterPro" id="IPR029787">
    <property type="entry name" value="Nucleotide_cyclase"/>
</dbReference>
<dbReference type="RefSeq" id="WP_353113322.1">
    <property type="nucleotide sequence ID" value="NZ_APND01000006.1"/>
</dbReference>
<dbReference type="InterPro" id="IPR043128">
    <property type="entry name" value="Rev_trsase/Diguanyl_cyclase"/>
</dbReference>
<keyword evidence="3" id="KW-0812">Transmembrane</keyword>
<dbReference type="PANTHER" id="PTHR45138:SF9">
    <property type="entry name" value="DIGUANYLATE CYCLASE DGCM-RELATED"/>
    <property type="match status" value="1"/>
</dbReference>
<organism evidence="5 6">
    <name type="scientific">Salinisphaera dokdonensis CL-ES53</name>
    <dbReference type="NCBI Taxonomy" id="1304272"/>
    <lineage>
        <taxon>Bacteria</taxon>
        <taxon>Pseudomonadati</taxon>
        <taxon>Pseudomonadota</taxon>
        <taxon>Gammaproteobacteria</taxon>
        <taxon>Salinisphaerales</taxon>
        <taxon>Salinisphaeraceae</taxon>
        <taxon>Salinisphaera</taxon>
    </lineage>
</organism>
<dbReference type="CDD" id="cd01949">
    <property type="entry name" value="GGDEF"/>
    <property type="match status" value="1"/>
</dbReference>
<dbReference type="Pfam" id="PF00990">
    <property type="entry name" value="GGDEF"/>
    <property type="match status" value="1"/>
</dbReference>
<keyword evidence="3" id="KW-1133">Transmembrane helix</keyword>
<dbReference type="SMART" id="SM00267">
    <property type="entry name" value="GGDEF"/>
    <property type="match status" value="1"/>
</dbReference>
<evidence type="ECO:0000256" key="1">
    <source>
        <dbReference type="ARBA" id="ARBA00012528"/>
    </source>
</evidence>
<evidence type="ECO:0000256" key="2">
    <source>
        <dbReference type="ARBA" id="ARBA00034247"/>
    </source>
</evidence>
<feature type="transmembrane region" description="Helical" evidence="3">
    <location>
        <begin position="109"/>
        <end position="127"/>
    </location>
</feature>
<dbReference type="SUPFAM" id="SSF55073">
    <property type="entry name" value="Nucleotide cyclase"/>
    <property type="match status" value="1"/>
</dbReference>
<dbReference type="Proteomes" id="UP001460888">
    <property type="component" value="Unassembled WGS sequence"/>
</dbReference>
<dbReference type="NCBIfam" id="TIGR00254">
    <property type="entry name" value="GGDEF"/>
    <property type="match status" value="1"/>
</dbReference>
<accession>A0ABV2B4I3</accession>
<proteinExistence type="predicted"/>
<protein>
    <recommendedName>
        <fullName evidence="1">diguanylate cyclase</fullName>
        <ecNumber evidence="1">2.7.7.65</ecNumber>
    </recommendedName>
</protein>
<keyword evidence="3" id="KW-0472">Membrane</keyword>
<reference evidence="5 6" key="1">
    <citation type="submission" date="2013-03" db="EMBL/GenBank/DDBJ databases">
        <title>Salinisphaera dokdonensis CL-ES53 Genome Sequencing.</title>
        <authorList>
            <person name="Li C."/>
            <person name="Lai Q."/>
            <person name="Shao Z."/>
        </authorList>
    </citation>
    <scope>NUCLEOTIDE SEQUENCE [LARGE SCALE GENOMIC DNA]</scope>
    <source>
        <strain evidence="5 6">CL-ES53</strain>
    </source>
</reference>
<evidence type="ECO:0000259" key="4">
    <source>
        <dbReference type="PROSITE" id="PS50887"/>
    </source>
</evidence>
<name>A0ABV2B4I3_9GAMM</name>
<dbReference type="InterPro" id="IPR000160">
    <property type="entry name" value="GGDEF_dom"/>
</dbReference>
<evidence type="ECO:0000313" key="6">
    <source>
        <dbReference type="Proteomes" id="UP001460888"/>
    </source>
</evidence>
<sequence>MTSTVIPSLLIYNLFLVVDFLLLPETFLLAVFCHLAVVTPLLLLTGFVARGEPPLLVRETLAASVPLAMAAQILFIYSINIDQPAAQHYQYLVLAVMIYANVNQRLDFRFALATSLALMTCYIWILLPSAAPFASKLVGLTAIIATCYLSLNANFRMERDARHSFLRRLQDRLRREDAELAANRDPLTGLSNRYQLEKQVEALYGDGTGQDVSVGALMVDVDHFKAFNDHYGHPAGDTCLKRVAGAIAAQLRNDNDLAIRYGGEEFLILLHNASLADTVRIAERLRRTIEAFRIPHVNAADHRDVTVSVGAMAGTLGRYRISELVDAADAALYTAKRNGRNRVSPPLLADSRSLATLPISPLRPVS</sequence>